<reference evidence="2 3" key="1">
    <citation type="submission" date="2021-05" db="EMBL/GenBank/DDBJ databases">
        <title>Genome Assembly of Synthetic Allotetraploid Brassica napus Reveals Homoeologous Exchanges between Subgenomes.</title>
        <authorList>
            <person name="Davis J.T."/>
        </authorList>
    </citation>
    <scope>NUCLEOTIDE SEQUENCE [LARGE SCALE GENOMIC DNA]</scope>
    <source>
        <strain evidence="3">cv. Da-Ae</strain>
        <tissue evidence="2">Seedling</tissue>
    </source>
</reference>
<keyword evidence="3" id="KW-1185">Reference proteome</keyword>
<evidence type="ECO:0000256" key="1">
    <source>
        <dbReference type="SAM" id="MobiDB-lite"/>
    </source>
</evidence>
<feature type="region of interest" description="Disordered" evidence="1">
    <location>
        <begin position="1"/>
        <end position="38"/>
    </location>
</feature>
<accession>A0ABQ8E2T4</accession>
<feature type="non-terminal residue" evidence="2">
    <location>
        <position position="411"/>
    </location>
</feature>
<evidence type="ECO:0000313" key="3">
    <source>
        <dbReference type="Proteomes" id="UP000824890"/>
    </source>
</evidence>
<dbReference type="EMBL" id="JAGKQM010000003">
    <property type="protein sequence ID" value="KAH0935927.1"/>
    <property type="molecule type" value="Genomic_DNA"/>
</dbReference>
<protein>
    <submittedName>
        <fullName evidence="2">Uncharacterized protein</fullName>
    </submittedName>
</protein>
<name>A0ABQ8E2T4_BRANA</name>
<organism evidence="2 3">
    <name type="scientific">Brassica napus</name>
    <name type="common">Rape</name>
    <dbReference type="NCBI Taxonomy" id="3708"/>
    <lineage>
        <taxon>Eukaryota</taxon>
        <taxon>Viridiplantae</taxon>
        <taxon>Streptophyta</taxon>
        <taxon>Embryophyta</taxon>
        <taxon>Tracheophyta</taxon>
        <taxon>Spermatophyta</taxon>
        <taxon>Magnoliopsida</taxon>
        <taxon>eudicotyledons</taxon>
        <taxon>Gunneridae</taxon>
        <taxon>Pentapetalae</taxon>
        <taxon>rosids</taxon>
        <taxon>malvids</taxon>
        <taxon>Brassicales</taxon>
        <taxon>Brassicaceae</taxon>
        <taxon>Brassiceae</taxon>
        <taxon>Brassica</taxon>
    </lineage>
</organism>
<dbReference type="PANTHER" id="PTHR33416">
    <property type="entry name" value="NUCLEAR PORE COMPLEX PROTEIN NUP1"/>
    <property type="match status" value="1"/>
</dbReference>
<gene>
    <name evidence="2" type="ORF">HID58_013044</name>
</gene>
<sequence length="411" mass="45791">MTRPQSGGKIVRPRRTAVFRTPYDRPTPRDPSQQNPSWISKLVYKPARIIASGAGKIISSVVFSESSSSSSEDEDSSSGMHPLDLVNAQESTFHKLSSKRVIEQLLMQETFAREEGDRLIDIIKERVSVPTSNEGMHNGLTNDVNVGEMSSKAVMEAKRWLEEKKSANGAGSPVDVAKSYMRARLPWGSPSANNSIQSFGHHHQQGHHFLIVLEPYPLPYSSGTLSSSKEQWLSQSYLKRRSRSNPSWNIQDEIRKVRAKATEEMLKNCIPHPPYVLPNSTIPTSEQNQVPSTTLYIICLYNKKELCMFIFFFFKIPSCVKTTEANQAVEDTNTAPQSISIFLSFSTVFDSGTGLDDSNGDTTIGNSLDFSNSFCLLCWLLEQIWTTGSFCIPKDVFETSKEADEIGAARG</sequence>
<proteinExistence type="predicted"/>
<comment type="caution">
    <text evidence="2">The sequence shown here is derived from an EMBL/GenBank/DDBJ whole genome shotgun (WGS) entry which is preliminary data.</text>
</comment>
<evidence type="ECO:0000313" key="2">
    <source>
        <dbReference type="EMBL" id="KAH0935927.1"/>
    </source>
</evidence>
<dbReference type="Proteomes" id="UP000824890">
    <property type="component" value="Unassembled WGS sequence"/>
</dbReference>
<dbReference type="PANTHER" id="PTHR33416:SF17">
    <property type="entry name" value="PROTEIN KAKU4"/>
    <property type="match status" value="1"/>
</dbReference>